<dbReference type="OrthoDB" id="3659820at2"/>
<evidence type="ECO:0000313" key="1">
    <source>
        <dbReference type="EMBL" id="TDQ01072.1"/>
    </source>
</evidence>
<reference evidence="1 2" key="1">
    <citation type="submission" date="2019-03" db="EMBL/GenBank/DDBJ databases">
        <title>Genomic Encyclopedia of Type Strains, Phase IV (KMG-IV): sequencing the most valuable type-strain genomes for metagenomic binning, comparative biology and taxonomic classification.</title>
        <authorList>
            <person name="Goeker M."/>
        </authorList>
    </citation>
    <scope>NUCLEOTIDE SEQUENCE [LARGE SCALE GENOMIC DNA]</scope>
    <source>
        <strain evidence="1 2">DSM 45361</strain>
    </source>
</reference>
<evidence type="ECO:0000313" key="2">
    <source>
        <dbReference type="Proteomes" id="UP000295444"/>
    </source>
</evidence>
<sequence>MNYVVDKDQLADFGLYLGAEAGKTLPSIEDLARREGMSADGFTGLLDPLGKIVSGDASTLVGSAFSLMQHKLCDLGDGVRGVAKHYGYVDQSNVTIFQRNGLDKDNDKDVTYGSGYGGDAYDNYTDGGYSKFHYTELDIKAIDRPPTNYTEDLDTGPVLTVLDWIWSEFDVDGGKGFTDSIISPLAGNYNSISANGEAWKSVGDNLGKFISNLGANTTTLGTTYWQGSAAEALKQFIDVFWDKGAVWAGKALGEFVAKGYDKIADVSKKIAQLAVNAIKAILNAARKIATKCIPILGWAWTAIQSAAKYLGWIFGIDIDDLYDDIMEIVNTAKAVFNLFDAIRNVVDTMKNYFQTLSELIDTIKTIPDVGNLQDAVATGETINEHRKNLQDQQGKLNQHVDQADDALTKLDQIQTGAEQGR</sequence>
<dbReference type="Proteomes" id="UP000295444">
    <property type="component" value="Unassembled WGS sequence"/>
</dbReference>
<keyword evidence="2" id="KW-1185">Reference proteome</keyword>
<comment type="caution">
    <text evidence="1">The sequence shown here is derived from an EMBL/GenBank/DDBJ whole genome shotgun (WGS) entry which is preliminary data.</text>
</comment>
<proteinExistence type="predicted"/>
<dbReference type="AlphaFoldDB" id="A0A4R6SGC4"/>
<accession>A0A4R6SGC4</accession>
<name>A0A4R6SGC4_LABRH</name>
<organism evidence="1 2">
    <name type="scientific">Labedaea rhizosphaerae</name>
    <dbReference type="NCBI Taxonomy" id="598644"/>
    <lineage>
        <taxon>Bacteria</taxon>
        <taxon>Bacillati</taxon>
        <taxon>Actinomycetota</taxon>
        <taxon>Actinomycetes</taxon>
        <taxon>Pseudonocardiales</taxon>
        <taxon>Pseudonocardiaceae</taxon>
        <taxon>Labedaea</taxon>
    </lineage>
</organism>
<dbReference type="RefSeq" id="WP_133849695.1">
    <property type="nucleotide sequence ID" value="NZ_SNXZ01000002.1"/>
</dbReference>
<protein>
    <submittedName>
        <fullName evidence="1">Uncharacterized protein</fullName>
    </submittedName>
</protein>
<gene>
    <name evidence="1" type="ORF">EV186_102939</name>
</gene>
<dbReference type="EMBL" id="SNXZ01000002">
    <property type="protein sequence ID" value="TDQ01072.1"/>
    <property type="molecule type" value="Genomic_DNA"/>
</dbReference>